<evidence type="ECO:0000256" key="1">
    <source>
        <dbReference type="PROSITE-ProRule" id="PRU00047"/>
    </source>
</evidence>
<feature type="region of interest" description="Disordered" evidence="3">
    <location>
        <begin position="31"/>
        <end position="74"/>
    </location>
</feature>
<dbReference type="Gramene" id="GBG93532">
    <property type="protein sequence ID" value="GBG93532"/>
    <property type="gene ID" value="CBR_g73476"/>
</dbReference>
<feature type="region of interest" description="Disordered" evidence="3">
    <location>
        <begin position="295"/>
        <end position="345"/>
    </location>
</feature>
<dbReference type="GO" id="GO:0008270">
    <property type="term" value="F:zinc ion binding"/>
    <property type="evidence" value="ECO:0007669"/>
    <property type="project" value="UniProtKB-KW"/>
</dbReference>
<dbReference type="GO" id="GO:0003676">
    <property type="term" value="F:nucleic acid binding"/>
    <property type="evidence" value="ECO:0007669"/>
    <property type="project" value="InterPro"/>
</dbReference>
<protein>
    <recommendedName>
        <fullName evidence="4">CCHC-type domain-containing protein</fullName>
    </recommendedName>
</protein>
<evidence type="ECO:0000313" key="7">
    <source>
        <dbReference type="Proteomes" id="UP000265515"/>
    </source>
</evidence>
<feature type="coiled-coil region" evidence="2">
    <location>
        <begin position="183"/>
        <end position="217"/>
    </location>
</feature>
<accession>A0A388JJH7</accession>
<gene>
    <name evidence="6" type="ORF">CBR_g73476</name>
    <name evidence="5" type="ORF">CBR_g73977</name>
</gene>
<feature type="region of interest" description="Disordered" evidence="3">
    <location>
        <begin position="222"/>
        <end position="254"/>
    </location>
</feature>
<dbReference type="AlphaFoldDB" id="A0A388JJH7"/>
<evidence type="ECO:0000259" key="4">
    <source>
        <dbReference type="PROSITE" id="PS50158"/>
    </source>
</evidence>
<evidence type="ECO:0000256" key="3">
    <source>
        <dbReference type="SAM" id="MobiDB-lite"/>
    </source>
</evidence>
<evidence type="ECO:0000313" key="5">
    <source>
        <dbReference type="EMBL" id="GBG41102.1"/>
    </source>
</evidence>
<feature type="region of interest" description="Disordered" evidence="3">
    <location>
        <begin position="411"/>
        <end position="449"/>
    </location>
</feature>
<comment type="caution">
    <text evidence="5">The sequence shown here is derived from an EMBL/GenBank/DDBJ whole genome shotgun (WGS) entry which is preliminary data.</text>
</comment>
<feature type="coiled-coil region" evidence="2">
    <location>
        <begin position="97"/>
        <end position="144"/>
    </location>
</feature>
<keyword evidence="2" id="KW-0175">Coiled coil</keyword>
<reference evidence="5 7" key="1">
    <citation type="journal article" date="2018" name="Cell">
        <title>The Chara Genome: Secondary Complexity and Implications for Plant Terrestrialization.</title>
        <authorList>
            <person name="Nishiyama T."/>
            <person name="Sakayama H."/>
            <person name="Vries J.D."/>
            <person name="Buschmann H."/>
            <person name="Saint-Marcoux D."/>
            <person name="Ullrich K.K."/>
            <person name="Haas F.B."/>
            <person name="Vanderstraeten L."/>
            <person name="Becker D."/>
            <person name="Lang D."/>
            <person name="Vosolsobe S."/>
            <person name="Rombauts S."/>
            <person name="Wilhelmsson P.K.I."/>
            <person name="Janitza P."/>
            <person name="Kern R."/>
            <person name="Heyl A."/>
            <person name="Rumpler F."/>
            <person name="Villalobos L.I.A.C."/>
            <person name="Clay J.M."/>
            <person name="Skokan R."/>
            <person name="Toyoda A."/>
            <person name="Suzuki Y."/>
            <person name="Kagoshima H."/>
            <person name="Schijlen E."/>
            <person name="Tajeshwar N."/>
            <person name="Catarino B."/>
            <person name="Hetherington A.J."/>
            <person name="Saltykova A."/>
            <person name="Bonnot C."/>
            <person name="Breuninger H."/>
            <person name="Symeonidi A."/>
            <person name="Radhakrishnan G.V."/>
            <person name="Van Nieuwerburgh F."/>
            <person name="Deforce D."/>
            <person name="Chang C."/>
            <person name="Karol K.G."/>
            <person name="Hedrich R."/>
            <person name="Ulvskov P."/>
            <person name="Glockner G."/>
            <person name="Delwiche C.F."/>
            <person name="Petrasek J."/>
            <person name="Van de Peer Y."/>
            <person name="Friml J."/>
            <person name="Beilby M."/>
            <person name="Dolan L."/>
            <person name="Kohara Y."/>
            <person name="Sugano S."/>
            <person name="Fujiyama A."/>
            <person name="Delaux P.-M."/>
            <person name="Quint M."/>
            <person name="TheiBen G."/>
            <person name="Hagemann M."/>
            <person name="Harholt J."/>
            <person name="Dunand C."/>
            <person name="Zachgo S."/>
            <person name="Langdale J."/>
            <person name="Maumus F."/>
            <person name="Straeten D.V.D."/>
            <person name="Gould S.B."/>
            <person name="Rensing S.A."/>
        </authorList>
    </citation>
    <scope>NUCLEOTIDE SEQUENCE [LARGE SCALE GENOMIC DNA]</scope>
    <source>
        <strain evidence="5 7">S276</strain>
    </source>
</reference>
<feature type="domain" description="CCHC-type" evidence="4">
    <location>
        <begin position="7"/>
        <end position="21"/>
    </location>
</feature>
<dbReference type="Gramene" id="GBG41102">
    <property type="protein sequence ID" value="GBG41102"/>
    <property type="gene ID" value="CBR_g73977"/>
</dbReference>
<sequence length="449" mass="50839">MATRGLCYNCNMAGHFTRECPYRQPSLPQHSNGFRASFPPLQHSPALSSPTSSPAPLLALPPPPAPASQSNTSQAIVPRQPLWKLNQDKLDRVYEFMASELEARQEAIRERERLLKEEEEKKRIKEAEEKALRKMKERQDFEERIGTIVGTKINDACELFLGKADMARFGGERKMPVDHTKLRMEEEAEKEQLRKQIEQLRVENEWIKKNMDELTRSIKQTTADTKRSGAGVCITSPPEAPARGRPRVMGVGTPTSQDFQKLLKAYNSIKEGKRAADMEVQMLKERFERAIGKLVRQGRTPRSNLSRRINEVSDDDEPENLGKQDDALDDITLRPSPPKRTSGRLAMKAAATERADFIRETKKHLKRLKKNGLQILCGREGITFTTCEQAINDIAEHRAELAFDFRPEAFKAGRSAPESEAEEAKEDGHEEAQATQAVEVDDEEQLAQE</sequence>
<proteinExistence type="predicted"/>
<feature type="compositionally biased region" description="Acidic residues" evidence="3">
    <location>
        <begin position="439"/>
        <end position="449"/>
    </location>
</feature>
<organism evidence="5 7">
    <name type="scientific">Chara braunii</name>
    <name type="common">Braun's stonewort</name>
    <dbReference type="NCBI Taxonomy" id="69332"/>
    <lineage>
        <taxon>Eukaryota</taxon>
        <taxon>Viridiplantae</taxon>
        <taxon>Streptophyta</taxon>
        <taxon>Charophyceae</taxon>
        <taxon>Charales</taxon>
        <taxon>Characeae</taxon>
        <taxon>Chara</taxon>
    </lineage>
</organism>
<dbReference type="PROSITE" id="PS50158">
    <property type="entry name" value="ZF_CCHC"/>
    <property type="match status" value="1"/>
</dbReference>
<dbReference type="InterPro" id="IPR001878">
    <property type="entry name" value="Znf_CCHC"/>
</dbReference>
<keyword evidence="1" id="KW-0863">Zinc-finger</keyword>
<evidence type="ECO:0000256" key="2">
    <source>
        <dbReference type="SAM" id="Coils"/>
    </source>
</evidence>
<dbReference type="EMBL" id="BFEA01002192">
    <property type="protein sequence ID" value="GBG93532.1"/>
    <property type="molecule type" value="Genomic_DNA"/>
</dbReference>
<dbReference type="SUPFAM" id="SSF57756">
    <property type="entry name" value="Retrovirus zinc finger-like domains"/>
    <property type="match status" value="1"/>
</dbReference>
<dbReference type="EMBL" id="BFEA01002277">
    <property type="protein sequence ID" value="GBG41102.1"/>
    <property type="molecule type" value="Genomic_DNA"/>
</dbReference>
<dbReference type="Gene3D" id="4.10.60.10">
    <property type="entry name" value="Zinc finger, CCHC-type"/>
    <property type="match status" value="1"/>
</dbReference>
<keyword evidence="1" id="KW-0479">Metal-binding</keyword>
<dbReference type="InterPro" id="IPR036875">
    <property type="entry name" value="Znf_CCHC_sf"/>
</dbReference>
<dbReference type="Proteomes" id="UP000265515">
    <property type="component" value="Unassembled WGS sequence"/>
</dbReference>
<keyword evidence="1" id="KW-0862">Zinc</keyword>
<keyword evidence="7" id="KW-1185">Reference proteome</keyword>
<evidence type="ECO:0000313" key="6">
    <source>
        <dbReference type="EMBL" id="GBG93532.1"/>
    </source>
</evidence>
<feature type="compositionally biased region" description="Low complexity" evidence="3">
    <location>
        <begin position="44"/>
        <end position="58"/>
    </location>
</feature>
<name>A0A388JJH7_CHABU</name>